<protein>
    <submittedName>
        <fullName evidence="2">GDSL family lipase</fullName>
    </submittedName>
</protein>
<evidence type="ECO:0000313" key="3">
    <source>
        <dbReference type="Proteomes" id="UP000433181"/>
    </source>
</evidence>
<sequence>MAYFLSFLTIICCFTIFCIFLTEKTDLLGLKDYQVTASFSQEKGSTVMHWQRYPYPCLYQVETYYKTTGLVEGEPEFTRVSSEFTVQDSYTVPPTAIPAYYKITAYGIFGKVSGREILIPNANYQEPIRPVPIFKYTADNPASLKPYLVWHSVPDGVLYELELLSGPPDEENTARLSAKNHLSATRQVFTNGLQIDLTPYQNQPQLFWRVRAMNLRKEPIGVFSTAEPICLDAGKPAPNKPLLNNFDRMPNFSQPIYPVFTWIPMLGATRYEVELLTSPPAVENDTSPTKDRAWAKVVDSSFSCYDEYARYYAGKYYWRVRGLDASGNTVGTYSDTDSFTVEAHLSRPELAAFGDSITHGGGAVSFSPANLEYSYTTYIGMPCINLGRSGDTSTTTLARFDRDVLPIMPKNLLIMTGSNSLRSNAYSADRVISDLAQIGEKCRQNDIRPIFLTLPPINPANIMLAFQTPTDPNWYAKMKAINAFIRQQPYYIDLEPYFYDASKTILAPEWANDGLHADIKGKMLIGEIIGMHKDLFVH</sequence>
<dbReference type="Gene3D" id="2.60.40.10">
    <property type="entry name" value="Immunoglobulins"/>
    <property type="match status" value="1"/>
</dbReference>
<evidence type="ECO:0000259" key="1">
    <source>
        <dbReference type="Pfam" id="PF13472"/>
    </source>
</evidence>
<dbReference type="AlphaFoldDB" id="A0A6I2UHN6"/>
<evidence type="ECO:0000313" key="2">
    <source>
        <dbReference type="EMBL" id="MSU09044.1"/>
    </source>
</evidence>
<dbReference type="SUPFAM" id="SSF52266">
    <property type="entry name" value="SGNH hydrolase"/>
    <property type="match status" value="1"/>
</dbReference>
<dbReference type="PANTHER" id="PTHR30383">
    <property type="entry name" value="THIOESTERASE 1/PROTEASE 1/LYSOPHOSPHOLIPASE L1"/>
    <property type="match status" value="1"/>
</dbReference>
<keyword evidence="3" id="KW-1185">Reference proteome</keyword>
<name>A0A6I2UHN6_9FIRM</name>
<feature type="domain" description="SGNH hydrolase-type esterase" evidence="1">
    <location>
        <begin position="352"/>
        <end position="516"/>
    </location>
</feature>
<dbReference type="Proteomes" id="UP000433181">
    <property type="component" value="Unassembled WGS sequence"/>
</dbReference>
<organism evidence="2 3">
    <name type="scientific">Anaerovibrio slackiae</name>
    <dbReference type="NCBI Taxonomy" id="2652309"/>
    <lineage>
        <taxon>Bacteria</taxon>
        <taxon>Bacillati</taxon>
        <taxon>Bacillota</taxon>
        <taxon>Negativicutes</taxon>
        <taxon>Selenomonadales</taxon>
        <taxon>Selenomonadaceae</taxon>
        <taxon>Anaerovibrio</taxon>
    </lineage>
</organism>
<comment type="caution">
    <text evidence="2">The sequence shown here is derived from an EMBL/GenBank/DDBJ whole genome shotgun (WGS) entry which is preliminary data.</text>
</comment>
<dbReference type="Pfam" id="PF13472">
    <property type="entry name" value="Lipase_GDSL_2"/>
    <property type="match status" value="1"/>
</dbReference>
<proteinExistence type="predicted"/>
<dbReference type="InterPro" id="IPR013783">
    <property type="entry name" value="Ig-like_fold"/>
</dbReference>
<dbReference type="InterPro" id="IPR036514">
    <property type="entry name" value="SGNH_hydro_sf"/>
</dbReference>
<dbReference type="InterPro" id="IPR013830">
    <property type="entry name" value="SGNH_hydro"/>
</dbReference>
<accession>A0A6I2UHN6</accession>
<dbReference type="EMBL" id="VUNR01000015">
    <property type="protein sequence ID" value="MSU09044.1"/>
    <property type="molecule type" value="Genomic_DNA"/>
</dbReference>
<reference evidence="2 3" key="1">
    <citation type="submission" date="2019-08" db="EMBL/GenBank/DDBJ databases">
        <title>In-depth cultivation of the pig gut microbiome towards novel bacterial diversity and tailored functional studies.</title>
        <authorList>
            <person name="Wylensek D."/>
            <person name="Hitch T.C.A."/>
            <person name="Clavel T."/>
        </authorList>
    </citation>
    <scope>NUCLEOTIDE SEQUENCE [LARGE SCALE GENOMIC DNA]</scope>
    <source>
        <strain evidence="2 3">WCA-693-APC-5D-A</strain>
    </source>
</reference>
<dbReference type="InterPro" id="IPR051532">
    <property type="entry name" value="Ester_Hydrolysis_Enzymes"/>
</dbReference>
<dbReference type="Gene3D" id="3.40.50.1110">
    <property type="entry name" value="SGNH hydrolase"/>
    <property type="match status" value="1"/>
</dbReference>
<gene>
    <name evidence="2" type="ORF">FYJ84_08610</name>
</gene>
<dbReference type="PANTHER" id="PTHR30383:SF5">
    <property type="entry name" value="SGNH HYDROLASE-TYPE ESTERASE DOMAIN-CONTAINING PROTEIN"/>
    <property type="match status" value="1"/>
</dbReference>
<dbReference type="GO" id="GO:0004622">
    <property type="term" value="F:phosphatidylcholine lysophospholipase activity"/>
    <property type="evidence" value="ECO:0007669"/>
    <property type="project" value="TreeGrafter"/>
</dbReference>